<dbReference type="Proteomes" id="UP001454086">
    <property type="component" value="Unassembled WGS sequence"/>
</dbReference>
<accession>A0ABV1DE89</accession>
<dbReference type="EMBL" id="JBBMFM010000149">
    <property type="protein sequence ID" value="MEQ2428086.1"/>
    <property type="molecule type" value="Genomic_DNA"/>
</dbReference>
<evidence type="ECO:0000259" key="4">
    <source>
        <dbReference type="PROSITE" id="PS50110"/>
    </source>
</evidence>
<sequence>ITTSGPDPEQEYRALEQGADDFIAKPHLMQSLSRRIQRSALFYASAGVALTRQGETPLEAMKRMNPEVPGVQNTNKDKYCLWRKEII</sequence>
<comment type="function">
    <text evidence="2">May play the central regulatory role in sporulation. It may be an element of the effector pathway responsible for the activation of sporulation genes in response to nutritional stress. Spo0A may act in concert with spo0H (a sigma factor) to control the expression of some genes that are critical to the sporulation process.</text>
</comment>
<dbReference type="InterPro" id="IPR001789">
    <property type="entry name" value="Sig_transdc_resp-reg_receiver"/>
</dbReference>
<feature type="domain" description="Response regulatory" evidence="4">
    <location>
        <begin position="1"/>
        <end position="40"/>
    </location>
</feature>
<dbReference type="PROSITE" id="PS50110">
    <property type="entry name" value="RESPONSE_REGULATORY"/>
    <property type="match status" value="1"/>
</dbReference>
<evidence type="ECO:0000256" key="3">
    <source>
        <dbReference type="PROSITE-ProRule" id="PRU00169"/>
    </source>
</evidence>
<feature type="non-terminal residue" evidence="5">
    <location>
        <position position="1"/>
    </location>
</feature>
<name>A0ABV1DE89_9FIRM</name>
<keyword evidence="6" id="KW-1185">Reference proteome</keyword>
<proteinExistence type="predicted"/>
<dbReference type="SUPFAM" id="SSF52172">
    <property type="entry name" value="CheY-like"/>
    <property type="match status" value="1"/>
</dbReference>
<gene>
    <name evidence="5" type="ORF">WMQ36_24285</name>
</gene>
<evidence type="ECO:0000313" key="6">
    <source>
        <dbReference type="Proteomes" id="UP001454086"/>
    </source>
</evidence>
<reference evidence="5 6" key="1">
    <citation type="submission" date="2024-03" db="EMBL/GenBank/DDBJ databases">
        <title>Human intestinal bacterial collection.</title>
        <authorList>
            <person name="Pauvert C."/>
            <person name="Hitch T.C.A."/>
            <person name="Clavel T."/>
        </authorList>
    </citation>
    <scope>NUCLEOTIDE SEQUENCE [LARGE SCALE GENOMIC DNA]</scope>
    <source>
        <strain evidence="5 6">CLA-SR-H021</strain>
    </source>
</reference>
<evidence type="ECO:0000256" key="1">
    <source>
        <dbReference type="ARBA" id="ARBA00018672"/>
    </source>
</evidence>
<evidence type="ECO:0000256" key="2">
    <source>
        <dbReference type="ARBA" id="ARBA00024867"/>
    </source>
</evidence>
<dbReference type="Gene3D" id="3.40.50.2300">
    <property type="match status" value="1"/>
</dbReference>
<organism evidence="5 6">
    <name type="scientific">Enterocloster hominis</name>
    <name type="common">ex Hitch et al. 2024</name>
    <dbReference type="NCBI Taxonomy" id="1917870"/>
    <lineage>
        <taxon>Bacteria</taxon>
        <taxon>Bacillati</taxon>
        <taxon>Bacillota</taxon>
        <taxon>Clostridia</taxon>
        <taxon>Lachnospirales</taxon>
        <taxon>Lachnospiraceae</taxon>
        <taxon>Enterocloster</taxon>
    </lineage>
</organism>
<comment type="caution">
    <text evidence="5">The sequence shown here is derived from an EMBL/GenBank/DDBJ whole genome shotgun (WGS) entry which is preliminary data.</text>
</comment>
<comment type="caution">
    <text evidence="3">Lacks conserved residue(s) required for the propagation of feature annotation.</text>
</comment>
<protein>
    <recommendedName>
        <fullName evidence="1">Stage 0 sporulation protein A homolog</fullName>
    </recommendedName>
</protein>
<dbReference type="InterPro" id="IPR011006">
    <property type="entry name" value="CheY-like_superfamily"/>
</dbReference>
<evidence type="ECO:0000313" key="5">
    <source>
        <dbReference type="EMBL" id="MEQ2428086.1"/>
    </source>
</evidence>